<dbReference type="Proteomes" id="UP001204953">
    <property type="component" value="Unassembled WGS sequence"/>
</dbReference>
<keyword evidence="2" id="KW-1185">Reference proteome</keyword>
<protein>
    <submittedName>
        <fullName evidence="1">DUF4291 domain-containing protein</fullName>
    </submittedName>
</protein>
<dbReference type="EMBL" id="JAMZMM010000234">
    <property type="protein sequence ID" value="MCP2730724.1"/>
    <property type="molecule type" value="Genomic_DNA"/>
</dbReference>
<proteinExistence type="predicted"/>
<dbReference type="PANTHER" id="PTHR38567:SF1">
    <property type="entry name" value="DUF4291 DOMAIN-CONTAINING PROTEIN"/>
    <property type="match status" value="1"/>
</dbReference>
<accession>A0AAE3KNW9</accession>
<evidence type="ECO:0000313" key="1">
    <source>
        <dbReference type="EMBL" id="MCP2730724.1"/>
    </source>
</evidence>
<sequence>MRQILATFDKEGIIVYQAFKPSTAEEAVRLGTFGTGFSLDRMTWIKPSFGWMLYRSGYATKQGQECILKIKLTHEGFQTILAQAIPSSFDRKLFETEKDWSGALRRSKVRYQWDPDRDLKLRSLERRALQLGIRGTAVRDYVNCWILAIEDVTDLAHRIKTAIANQKQLPSVPEENVIDVSPQIQKTLHISL</sequence>
<organism evidence="1 2">
    <name type="scientific">Limnofasciculus baicalensis BBK-W-15</name>
    <dbReference type="NCBI Taxonomy" id="2699891"/>
    <lineage>
        <taxon>Bacteria</taxon>
        <taxon>Bacillati</taxon>
        <taxon>Cyanobacteriota</taxon>
        <taxon>Cyanophyceae</taxon>
        <taxon>Coleofasciculales</taxon>
        <taxon>Coleofasciculaceae</taxon>
        <taxon>Limnofasciculus</taxon>
        <taxon>Limnofasciculus baicalensis</taxon>
    </lineage>
</organism>
<comment type="caution">
    <text evidence="1">The sequence shown here is derived from an EMBL/GenBank/DDBJ whole genome shotgun (WGS) entry which is preliminary data.</text>
</comment>
<evidence type="ECO:0000313" key="2">
    <source>
        <dbReference type="Proteomes" id="UP001204953"/>
    </source>
</evidence>
<dbReference type="InterPro" id="IPR025633">
    <property type="entry name" value="DUF4291"/>
</dbReference>
<dbReference type="PANTHER" id="PTHR38567">
    <property type="entry name" value="DUF4291 DOMAIN-CONTAINING PROTEIN"/>
    <property type="match status" value="1"/>
</dbReference>
<name>A0AAE3KNW9_9CYAN</name>
<dbReference type="Pfam" id="PF14124">
    <property type="entry name" value="DUF4291"/>
    <property type="match status" value="1"/>
</dbReference>
<gene>
    <name evidence="1" type="ORF">NJ959_20045</name>
</gene>
<dbReference type="AlphaFoldDB" id="A0AAE3KNW9"/>
<reference evidence="1" key="1">
    <citation type="submission" date="2022-06" db="EMBL/GenBank/DDBJ databases">
        <title>New cyanobacteria of genus Symplocastrum in benthos of Lake Baikal.</title>
        <authorList>
            <person name="Sorokovikova E."/>
            <person name="Tikhonova I."/>
            <person name="Krasnopeev A."/>
            <person name="Evseev P."/>
            <person name="Gladkikh A."/>
            <person name="Belykh O."/>
        </authorList>
    </citation>
    <scope>NUCLEOTIDE SEQUENCE</scope>
    <source>
        <strain evidence="1">BBK-W-15</strain>
    </source>
</reference>